<dbReference type="Pfam" id="PF00059">
    <property type="entry name" value="Lectin_C"/>
    <property type="match status" value="1"/>
</dbReference>
<dbReference type="SMART" id="SM00034">
    <property type="entry name" value="CLECT"/>
    <property type="match status" value="1"/>
</dbReference>
<comment type="caution">
    <text evidence="4">The sequence shown here is derived from an EMBL/GenBank/DDBJ whole genome shotgun (WGS) entry which is preliminary data.</text>
</comment>
<feature type="domain" description="C-type lectin" evidence="3">
    <location>
        <begin position="225"/>
        <end position="347"/>
    </location>
</feature>
<dbReference type="InterPro" id="IPR016186">
    <property type="entry name" value="C-type_lectin-like/link_sf"/>
</dbReference>
<reference evidence="4" key="2">
    <citation type="submission" date="2004-02" db="EMBL/GenBank/DDBJ databases">
        <authorList>
            <consortium name="Genoscope"/>
            <consortium name="Whitehead Institute Centre for Genome Research"/>
        </authorList>
    </citation>
    <scope>NUCLEOTIDE SEQUENCE</scope>
</reference>
<dbReference type="OrthoDB" id="8960263at2759"/>
<evidence type="ECO:0000256" key="1">
    <source>
        <dbReference type="SAM" id="MobiDB-lite"/>
    </source>
</evidence>
<dbReference type="AlphaFoldDB" id="Q4SEC9"/>
<dbReference type="PROSITE" id="PS50041">
    <property type="entry name" value="C_TYPE_LECTIN_2"/>
    <property type="match status" value="1"/>
</dbReference>
<dbReference type="Gene3D" id="3.10.100.10">
    <property type="entry name" value="Mannose-Binding Protein A, subunit A"/>
    <property type="match status" value="1"/>
</dbReference>
<dbReference type="EMBL" id="CAAE01014622">
    <property type="protein sequence ID" value="CAG01003.1"/>
    <property type="molecule type" value="Genomic_DNA"/>
</dbReference>
<dbReference type="InterPro" id="IPR050111">
    <property type="entry name" value="C-type_lectin/snaclec_domain"/>
</dbReference>
<keyword evidence="2" id="KW-0732">Signal</keyword>
<sequence>MFRIVLVFLLLSVLPKASFSLPDGFQQGSTQPDVFKTVADGFRQGTEPSRRFLVDLNTGLVKEHISEMDRRAFIPPLGKEKVVIEPWLADDGPVDLPVERNGGGWVRVEDPSAQLPLRFRQGTEPQTSMPEGFRQGTEPKTSMPEGFRQGTETKVWIPEGFRQGTELKMSLPKGFRQGTQSKMSMPEDFRQGTKPKTSMPEVGFNQEPDLLTARHQPQTCKGEIISGRCYEFNPTPLAFQDAQVMCRGLAPKAELASIPNNDVHMRLVSLVTNGGTSNPVLTWIGGIVEAKNQQPSWVDGSVWKYSDWMPDEPSIHTDDRACVEMFKTDESWWAAQHCDLRRASICSYPITT</sequence>
<dbReference type="CDD" id="cd03598">
    <property type="entry name" value="CLECT_EMBP_like"/>
    <property type="match status" value="1"/>
</dbReference>
<evidence type="ECO:0000259" key="3">
    <source>
        <dbReference type="PROSITE" id="PS50041"/>
    </source>
</evidence>
<protein>
    <submittedName>
        <fullName evidence="4">(spotted green pufferfish) hypothetical protein</fullName>
    </submittedName>
</protein>
<dbReference type="InterPro" id="IPR001304">
    <property type="entry name" value="C-type_lectin-like"/>
</dbReference>
<organism evidence="4">
    <name type="scientific">Tetraodon nigroviridis</name>
    <name type="common">Spotted green pufferfish</name>
    <name type="synonym">Chelonodon nigroviridis</name>
    <dbReference type="NCBI Taxonomy" id="99883"/>
    <lineage>
        <taxon>Eukaryota</taxon>
        <taxon>Metazoa</taxon>
        <taxon>Chordata</taxon>
        <taxon>Craniata</taxon>
        <taxon>Vertebrata</taxon>
        <taxon>Euteleostomi</taxon>
        <taxon>Actinopterygii</taxon>
        <taxon>Neopterygii</taxon>
        <taxon>Teleostei</taxon>
        <taxon>Neoteleostei</taxon>
        <taxon>Acanthomorphata</taxon>
        <taxon>Eupercaria</taxon>
        <taxon>Tetraodontiformes</taxon>
        <taxon>Tetradontoidea</taxon>
        <taxon>Tetraodontidae</taxon>
        <taxon>Tetraodon</taxon>
    </lineage>
</organism>
<feature type="signal peptide" evidence="2">
    <location>
        <begin position="1"/>
        <end position="20"/>
    </location>
</feature>
<dbReference type="KEGG" id="tng:GSTEN00019613G001"/>
<reference evidence="4" key="1">
    <citation type="journal article" date="2004" name="Nature">
        <title>Genome duplication in the teleost fish Tetraodon nigroviridis reveals the early vertebrate proto-karyotype.</title>
        <authorList>
            <person name="Jaillon O."/>
            <person name="Aury J.-M."/>
            <person name="Brunet F."/>
            <person name="Petit J.-L."/>
            <person name="Stange-Thomann N."/>
            <person name="Mauceli E."/>
            <person name="Bouneau L."/>
            <person name="Fischer C."/>
            <person name="Ozouf-Costaz C."/>
            <person name="Bernot A."/>
            <person name="Nicaud S."/>
            <person name="Jaffe D."/>
            <person name="Fisher S."/>
            <person name="Lutfalla G."/>
            <person name="Dossat C."/>
            <person name="Segurens B."/>
            <person name="Dasilva C."/>
            <person name="Salanoubat M."/>
            <person name="Levy M."/>
            <person name="Boudet N."/>
            <person name="Castellano S."/>
            <person name="Anthouard V."/>
            <person name="Jubin C."/>
            <person name="Castelli V."/>
            <person name="Katinka M."/>
            <person name="Vacherie B."/>
            <person name="Biemont C."/>
            <person name="Skalli Z."/>
            <person name="Cattolico L."/>
            <person name="Poulain J."/>
            <person name="De Berardinis V."/>
            <person name="Cruaud C."/>
            <person name="Duprat S."/>
            <person name="Brottier P."/>
            <person name="Coutanceau J.-P."/>
            <person name="Gouzy J."/>
            <person name="Parra G."/>
            <person name="Lardier G."/>
            <person name="Chapple C."/>
            <person name="McKernan K.J."/>
            <person name="McEwan P."/>
            <person name="Bosak S."/>
            <person name="Kellis M."/>
            <person name="Volff J.-N."/>
            <person name="Guigo R."/>
            <person name="Zody M.C."/>
            <person name="Mesirov J."/>
            <person name="Lindblad-Toh K."/>
            <person name="Birren B."/>
            <person name="Nusbaum C."/>
            <person name="Kahn D."/>
            <person name="Robinson-Rechavi M."/>
            <person name="Laudet V."/>
            <person name="Schachter V."/>
            <person name="Quetier F."/>
            <person name="Saurin W."/>
            <person name="Scarpelli C."/>
            <person name="Wincker P."/>
            <person name="Lander E.S."/>
            <person name="Weissenbach J."/>
            <person name="Roest Crollius H."/>
        </authorList>
    </citation>
    <scope>NUCLEOTIDE SEQUENCE [LARGE SCALE GENOMIC DNA]</scope>
</reference>
<gene>
    <name evidence="4" type="ORF">GSTENG00019613001</name>
</gene>
<proteinExistence type="predicted"/>
<evidence type="ECO:0000313" key="4">
    <source>
        <dbReference type="EMBL" id="CAG01003.1"/>
    </source>
</evidence>
<feature type="region of interest" description="Disordered" evidence="1">
    <location>
        <begin position="176"/>
        <end position="200"/>
    </location>
</feature>
<dbReference type="SUPFAM" id="SSF56436">
    <property type="entry name" value="C-type lectin-like"/>
    <property type="match status" value="1"/>
</dbReference>
<dbReference type="InterPro" id="IPR033816">
    <property type="entry name" value="EMBP_CTLD"/>
</dbReference>
<feature type="chain" id="PRO_5004243903" evidence="2">
    <location>
        <begin position="21"/>
        <end position="352"/>
    </location>
</feature>
<feature type="region of interest" description="Disordered" evidence="1">
    <location>
        <begin position="121"/>
        <end position="147"/>
    </location>
</feature>
<dbReference type="PANTHER" id="PTHR22803">
    <property type="entry name" value="MANNOSE, PHOSPHOLIPASE, LECTIN RECEPTOR RELATED"/>
    <property type="match status" value="1"/>
</dbReference>
<accession>Q4SEC9</accession>
<name>Q4SEC9_TETNG</name>
<dbReference type="InterPro" id="IPR016187">
    <property type="entry name" value="CTDL_fold"/>
</dbReference>
<evidence type="ECO:0000256" key="2">
    <source>
        <dbReference type="SAM" id="SignalP"/>
    </source>
</evidence>